<reference evidence="1 2" key="2">
    <citation type="journal article" date="2022" name="Mol. Ecol. Resour.">
        <title>The genomes of chicory, endive, great burdock and yacon provide insights into Asteraceae paleo-polyploidization history and plant inulin production.</title>
        <authorList>
            <person name="Fan W."/>
            <person name="Wang S."/>
            <person name="Wang H."/>
            <person name="Wang A."/>
            <person name="Jiang F."/>
            <person name="Liu H."/>
            <person name="Zhao H."/>
            <person name="Xu D."/>
            <person name="Zhang Y."/>
        </authorList>
    </citation>
    <scope>NUCLEOTIDE SEQUENCE [LARGE SCALE GENOMIC DNA]</scope>
    <source>
        <strain evidence="2">cv. Niubang</strain>
    </source>
</reference>
<gene>
    <name evidence="1" type="ORF">L6452_42003</name>
</gene>
<comment type="caution">
    <text evidence="1">The sequence shown here is derived from an EMBL/GenBank/DDBJ whole genome shotgun (WGS) entry which is preliminary data.</text>
</comment>
<dbReference type="Proteomes" id="UP001055879">
    <property type="component" value="Linkage Group LG17"/>
</dbReference>
<evidence type="ECO:0000313" key="1">
    <source>
        <dbReference type="EMBL" id="KAI3666962.1"/>
    </source>
</evidence>
<keyword evidence="2" id="KW-1185">Reference proteome</keyword>
<evidence type="ECO:0000313" key="2">
    <source>
        <dbReference type="Proteomes" id="UP001055879"/>
    </source>
</evidence>
<reference evidence="2" key="1">
    <citation type="journal article" date="2022" name="Mol. Ecol. Resour.">
        <title>The genomes of chicory, endive, great burdock and yacon provide insights into Asteraceae palaeo-polyploidization history and plant inulin production.</title>
        <authorList>
            <person name="Fan W."/>
            <person name="Wang S."/>
            <person name="Wang H."/>
            <person name="Wang A."/>
            <person name="Jiang F."/>
            <person name="Liu H."/>
            <person name="Zhao H."/>
            <person name="Xu D."/>
            <person name="Zhang Y."/>
        </authorList>
    </citation>
    <scope>NUCLEOTIDE SEQUENCE [LARGE SCALE GENOMIC DNA]</scope>
    <source>
        <strain evidence="2">cv. Niubang</strain>
    </source>
</reference>
<name>A0ACB8XI92_ARCLA</name>
<proteinExistence type="predicted"/>
<protein>
    <submittedName>
        <fullName evidence="1">Uncharacterized protein</fullName>
    </submittedName>
</protein>
<sequence length="163" mass="19215">MFMYVRIMKSVMFVTNKYLELLWFDFLTYGCVIMRGRREQDGKEVLQAELERLSEESAEDVGDRQGENFDDTKMAEHSEMYSDDTEKCSDETEKVHSEEFDQYFRNTRLDNAKFDQEELLDTIELIGSDDSDTNEKMFLDVVRKLDLMGEMEEESFRKIVGGS</sequence>
<dbReference type="EMBL" id="CM042063">
    <property type="protein sequence ID" value="KAI3666962.1"/>
    <property type="molecule type" value="Genomic_DNA"/>
</dbReference>
<organism evidence="1 2">
    <name type="scientific">Arctium lappa</name>
    <name type="common">Greater burdock</name>
    <name type="synonym">Lappa major</name>
    <dbReference type="NCBI Taxonomy" id="4217"/>
    <lineage>
        <taxon>Eukaryota</taxon>
        <taxon>Viridiplantae</taxon>
        <taxon>Streptophyta</taxon>
        <taxon>Embryophyta</taxon>
        <taxon>Tracheophyta</taxon>
        <taxon>Spermatophyta</taxon>
        <taxon>Magnoliopsida</taxon>
        <taxon>eudicotyledons</taxon>
        <taxon>Gunneridae</taxon>
        <taxon>Pentapetalae</taxon>
        <taxon>asterids</taxon>
        <taxon>campanulids</taxon>
        <taxon>Asterales</taxon>
        <taxon>Asteraceae</taxon>
        <taxon>Carduoideae</taxon>
        <taxon>Cardueae</taxon>
        <taxon>Arctiinae</taxon>
        <taxon>Arctium</taxon>
    </lineage>
</organism>
<accession>A0ACB8XI92</accession>